<evidence type="ECO:0000313" key="3">
    <source>
        <dbReference type="Proteomes" id="UP000271531"/>
    </source>
</evidence>
<sequence>MNDPVAIAVMEINAIEPDAAVFDLQRQRAGLVIHRDRLRDALQAVLHGADVLENAIDHPHDPAGHVDDTNHQACGQRDGPHRDHRLGPQPQGKPGSGDNQHAVHGGDGGVHRCDDTASQLAFLGLVTHRFTRILLLMIGVREQFQGGDVGVAVDYPAHEPGARIGRLHRALLDPGDEVHQREYERHDPGAQRDHQAPVSLGEQHHGADRVDQYMPQRIHRLHRRVAQRVAGLHDALGDTPGEIVLEEVDALFEHVAVVLPTNQVGHAGADGLMHQQVVQADEDRAQQQGHHHHPDQFRAMNAEKILGRRGLRQVDNAAQVVEQRHLDQRPDQSHDQKREKRRPYLTQVIHVKREDGVGRGRGRGVFEDIDQFFKTTIKHWLSHPRDVGSP</sequence>
<feature type="compositionally biased region" description="Basic and acidic residues" evidence="1">
    <location>
        <begin position="56"/>
        <end position="70"/>
    </location>
</feature>
<gene>
    <name evidence="2" type="ORF">ALP03_05892</name>
</gene>
<feature type="region of interest" description="Disordered" evidence="1">
    <location>
        <begin position="180"/>
        <end position="206"/>
    </location>
</feature>
<protein>
    <submittedName>
        <fullName evidence="2">Uncharacterized protein</fullName>
    </submittedName>
</protein>
<feature type="region of interest" description="Disordered" evidence="1">
    <location>
        <begin position="322"/>
        <end position="346"/>
    </location>
</feature>
<proteinExistence type="predicted"/>
<organism evidence="2 3">
    <name type="scientific">Pseudomonas amygdali pv. tabaci</name>
    <name type="common">Pseudomonas syringae pv. tabaci</name>
    <dbReference type="NCBI Taxonomy" id="322"/>
    <lineage>
        <taxon>Bacteria</taxon>
        <taxon>Pseudomonadati</taxon>
        <taxon>Pseudomonadota</taxon>
        <taxon>Gammaproteobacteria</taxon>
        <taxon>Pseudomonadales</taxon>
        <taxon>Pseudomonadaceae</taxon>
        <taxon>Pseudomonas</taxon>
        <taxon>Pseudomonas amygdali</taxon>
    </lineage>
</organism>
<comment type="caution">
    <text evidence="2">The sequence shown here is derived from an EMBL/GenBank/DDBJ whole genome shotgun (WGS) entry which is preliminary data.</text>
</comment>
<evidence type="ECO:0000256" key="1">
    <source>
        <dbReference type="SAM" id="MobiDB-lite"/>
    </source>
</evidence>
<dbReference type="EMBL" id="RBVA01000026">
    <property type="protein sequence ID" value="RMW13187.1"/>
    <property type="molecule type" value="Genomic_DNA"/>
</dbReference>
<accession>A0A3M6I7T2</accession>
<dbReference type="AlphaFoldDB" id="A0A3M6I7T2"/>
<feature type="compositionally biased region" description="Basic and acidic residues" evidence="1">
    <location>
        <begin position="180"/>
        <end position="195"/>
    </location>
</feature>
<evidence type="ECO:0000313" key="2">
    <source>
        <dbReference type="EMBL" id="RMW13187.1"/>
    </source>
</evidence>
<feature type="compositionally biased region" description="Basic and acidic residues" evidence="1">
    <location>
        <begin position="322"/>
        <end position="338"/>
    </location>
</feature>
<name>A0A3M6I7T2_PSEAJ</name>
<dbReference type="Proteomes" id="UP000271531">
    <property type="component" value="Unassembled WGS sequence"/>
</dbReference>
<feature type="region of interest" description="Disordered" evidence="1">
    <location>
        <begin position="56"/>
        <end position="110"/>
    </location>
</feature>
<reference evidence="2 3" key="1">
    <citation type="submission" date="2018-08" db="EMBL/GenBank/DDBJ databases">
        <title>Recombination of ecologically and evolutionarily significant loci maintains genetic cohesion in the Pseudomonas syringae species complex.</title>
        <authorList>
            <person name="Dillon M."/>
            <person name="Thakur S."/>
            <person name="Almeida R.N.D."/>
            <person name="Weir B.S."/>
            <person name="Guttman D.S."/>
        </authorList>
    </citation>
    <scope>NUCLEOTIDE SEQUENCE [LARGE SCALE GENOMIC DNA]</scope>
    <source>
        <strain evidence="2 3">ICMP 4525</strain>
    </source>
</reference>